<dbReference type="PANTHER" id="PTHR43610">
    <property type="entry name" value="BLL6696 PROTEIN"/>
    <property type="match status" value="1"/>
</dbReference>
<accession>A0A9P1JHT8</accession>
<evidence type="ECO:0000313" key="3">
    <source>
        <dbReference type="Proteomes" id="UP000006562"/>
    </source>
</evidence>
<name>A0A9P1JHT8_BACAS</name>
<dbReference type="SUPFAM" id="SSF55729">
    <property type="entry name" value="Acyl-CoA N-acyltransferases (Nat)"/>
    <property type="match status" value="1"/>
</dbReference>
<feature type="domain" description="N-acetyltransferase" evidence="1">
    <location>
        <begin position="31"/>
        <end position="176"/>
    </location>
</feature>
<dbReference type="AlphaFoldDB" id="A0A9P1JHT8"/>
<dbReference type="GO" id="GO:0016747">
    <property type="term" value="F:acyltransferase activity, transferring groups other than amino-acyl groups"/>
    <property type="evidence" value="ECO:0007669"/>
    <property type="project" value="InterPro"/>
</dbReference>
<evidence type="ECO:0000313" key="2">
    <source>
        <dbReference type="EMBL" id="CBI43233.1"/>
    </source>
</evidence>
<dbReference type="Pfam" id="PF13302">
    <property type="entry name" value="Acetyltransf_3"/>
    <property type="match status" value="1"/>
</dbReference>
<keyword evidence="3" id="KW-1185">Reference proteome</keyword>
<dbReference type="InterPro" id="IPR016181">
    <property type="entry name" value="Acyl_CoA_acyltransferase"/>
</dbReference>
<dbReference type="InterPro" id="IPR000182">
    <property type="entry name" value="GNAT_dom"/>
</dbReference>
<gene>
    <name evidence="2" type="primary">RBAM_020210</name>
    <name evidence="2" type="ordered locus">BAMF_2107</name>
</gene>
<proteinExistence type="predicted"/>
<reference evidence="3" key="2">
    <citation type="journal article" date="2011" name="J. Biotechnol.">
        <title>Genome sequence of B. amyloliquefaciens type strain DSM7(T) reveals differences to plant-associated B. amyloliquefaciens FZB42.</title>
        <authorList>
            <person name="Ruckert C."/>
            <person name="Blom J."/>
            <person name="Chen X."/>
            <person name="Reva O."/>
            <person name="Borriss R."/>
        </authorList>
    </citation>
    <scope>NUCLEOTIDE SEQUENCE [LARGE SCALE GENOMIC DNA]</scope>
    <source>
        <strain evidence="3">DSM 7</strain>
    </source>
</reference>
<dbReference type="Gene3D" id="3.40.630.30">
    <property type="match status" value="1"/>
</dbReference>
<sequence>MTNRSIILDPFIKKVVIGMLTPVILKGSLVQLEPMKLDHSQALCEAASENRTTYAYSHVPDGIQETKRYIEHALSDYGKGLALPFAVRSLKTDRIVGSTRFMDVGVFTRPPDAAPEVCEIGSTWYASSMQRTGVNTECKLLMLTHAFDVWQAVRVTLKTDVRNQRSRTAILRIGAQFEGIRRAHIPDVDGGLRDTAYYSILHEEWPYIRQNLSDRLGAYN</sequence>
<dbReference type="KEGG" id="bao:BAMF_2107"/>
<organism evidence="2 3">
    <name type="scientific">Bacillus amyloliquefaciens (strain ATCC 23350 / DSM 7 / BCRC 11601 / CCUG 28519 / NBRC 15535 / NRRL B-14393 / F)</name>
    <dbReference type="NCBI Taxonomy" id="692420"/>
    <lineage>
        <taxon>Bacteria</taxon>
        <taxon>Bacillati</taxon>
        <taxon>Bacillota</taxon>
        <taxon>Bacilli</taxon>
        <taxon>Bacillales</taxon>
        <taxon>Bacillaceae</taxon>
        <taxon>Bacillus</taxon>
        <taxon>Bacillus amyloliquefaciens group</taxon>
    </lineage>
</organism>
<dbReference type="PANTHER" id="PTHR43610:SF1">
    <property type="entry name" value="N-ACETYLTRANSFERASE DOMAIN-CONTAINING PROTEIN"/>
    <property type="match status" value="1"/>
</dbReference>
<evidence type="ECO:0000259" key="1">
    <source>
        <dbReference type="Pfam" id="PF13302"/>
    </source>
</evidence>
<dbReference type="EMBL" id="FN597644">
    <property type="protein sequence ID" value="CBI43233.1"/>
    <property type="molecule type" value="Genomic_DNA"/>
</dbReference>
<protein>
    <submittedName>
        <fullName evidence="2">RBAM_020210</fullName>
    </submittedName>
</protein>
<reference evidence="2 3" key="1">
    <citation type="journal article" date="2011" name="Int. J. Syst. Evol. Microbiol.">
        <title>Relationship of Bacillus amyloliquefaciens clades associated with strains DSM 7T and FZB42T: a proposal for Bacillus amyloliquefaciens subsp. amyloliquefaciens subsp. nov. and Bacillus amyloliquefaciens subsp. plantarum subsp. nov. based on complete genome sequence comparisons.</title>
        <authorList>
            <person name="Borriss R."/>
            <person name="Chen X.H."/>
            <person name="Rueckert C."/>
            <person name="Blom J."/>
            <person name="Becker A."/>
            <person name="Baumgarth B."/>
            <person name="Fan B."/>
            <person name="Pukall R."/>
            <person name="Schumann P."/>
            <person name="Sproer C."/>
            <person name="Junge H."/>
            <person name="Vater J."/>
            <person name="Puhler A."/>
            <person name="Klenk H.P."/>
        </authorList>
    </citation>
    <scope>NUCLEOTIDE SEQUENCE [LARGE SCALE GENOMIC DNA]</scope>
    <source>
        <strain evidence="3">DSM 7</strain>
    </source>
</reference>
<dbReference type="Proteomes" id="UP000006562">
    <property type="component" value="Chromosome"/>
</dbReference>